<comment type="caution">
    <text evidence="1">The sequence shown here is derived from an EMBL/GenBank/DDBJ whole genome shotgun (WGS) entry which is preliminary data.</text>
</comment>
<organism evidence="1 2">
    <name type="scientific">Actinoplanes octamycinicus</name>
    <dbReference type="NCBI Taxonomy" id="135948"/>
    <lineage>
        <taxon>Bacteria</taxon>
        <taxon>Bacillati</taxon>
        <taxon>Actinomycetota</taxon>
        <taxon>Actinomycetes</taxon>
        <taxon>Micromonosporales</taxon>
        <taxon>Micromonosporaceae</taxon>
        <taxon>Actinoplanes</taxon>
    </lineage>
</organism>
<accession>A0A7W7GX79</accession>
<dbReference type="RefSeq" id="WP_185040432.1">
    <property type="nucleotide sequence ID" value="NZ_BAABFG010000005.1"/>
</dbReference>
<dbReference type="Proteomes" id="UP000546162">
    <property type="component" value="Unassembled WGS sequence"/>
</dbReference>
<dbReference type="AlphaFoldDB" id="A0A7W7GX79"/>
<reference evidence="1 2" key="1">
    <citation type="submission" date="2020-08" db="EMBL/GenBank/DDBJ databases">
        <title>Sequencing the genomes of 1000 actinobacteria strains.</title>
        <authorList>
            <person name="Klenk H.-P."/>
        </authorList>
    </citation>
    <scope>NUCLEOTIDE SEQUENCE [LARGE SCALE GENOMIC DNA]</scope>
    <source>
        <strain evidence="1 2">DSM 45809</strain>
    </source>
</reference>
<proteinExistence type="predicted"/>
<sequence>MATGWMRRLRQVTGDGAGPAQRALEAVDAAKRASAAGDRETAKRLGETAVTALRSLVTSGVREAEPGLVRALLHQSEHLRESARHAEAVAAAEEAVALAWADPARPTSLALALATLAGQLLAAGRPADARETGREVLAVSGVQPDEALAQQLSTLASALAGAGEHEVALALSERSAGMWRVLAAGSDRLGRELTGHADRLYAAGRWADAIEFSAEAVAIHRSRAGESPDRLARVLGNYAIMLRRVGREQEALAAAAEAESLAGTPDGPA</sequence>
<dbReference type="Gene3D" id="1.25.40.10">
    <property type="entry name" value="Tetratricopeptide repeat domain"/>
    <property type="match status" value="2"/>
</dbReference>
<gene>
    <name evidence="1" type="ORF">BJY16_003420</name>
</gene>
<evidence type="ECO:0000313" key="2">
    <source>
        <dbReference type="Proteomes" id="UP000546162"/>
    </source>
</evidence>
<dbReference type="SUPFAM" id="SSF48452">
    <property type="entry name" value="TPR-like"/>
    <property type="match status" value="2"/>
</dbReference>
<dbReference type="EMBL" id="JACHNB010000001">
    <property type="protein sequence ID" value="MBB4739961.1"/>
    <property type="molecule type" value="Genomic_DNA"/>
</dbReference>
<protein>
    <submittedName>
        <fullName evidence="1">Tetratricopeptide (TPR) repeat protein</fullName>
    </submittedName>
</protein>
<name>A0A7W7GX79_9ACTN</name>
<keyword evidence="2" id="KW-1185">Reference proteome</keyword>
<dbReference type="InterPro" id="IPR011990">
    <property type="entry name" value="TPR-like_helical_dom_sf"/>
</dbReference>
<evidence type="ECO:0000313" key="1">
    <source>
        <dbReference type="EMBL" id="MBB4739961.1"/>
    </source>
</evidence>